<proteinExistence type="inferred from homology"/>
<gene>
    <name evidence="3" type="ORF">VZ94_09315</name>
</gene>
<reference evidence="3 4" key="2">
    <citation type="journal article" date="2016" name="Microb. Ecol.">
        <title>Genome Characteristics of a Novel Type I Methanotroph (Sn10-6) Isolated from a Flooded Indian Rice Field.</title>
        <authorList>
            <person name="Rahalkar M.C."/>
            <person name="Pandit P.S."/>
            <person name="Dhakephalkar P.K."/>
            <person name="Pore S."/>
            <person name="Arora P."/>
            <person name="Kapse N."/>
        </authorList>
    </citation>
    <scope>NUCLEOTIDE SEQUENCE [LARGE SCALE GENOMIC DNA]</scope>
    <source>
        <strain evidence="3 4">Sn10-6</strain>
    </source>
</reference>
<dbReference type="InterPro" id="IPR042099">
    <property type="entry name" value="ANL_N_sf"/>
</dbReference>
<evidence type="ECO:0000259" key="2">
    <source>
        <dbReference type="Pfam" id="PF00501"/>
    </source>
</evidence>
<dbReference type="SUPFAM" id="SSF56801">
    <property type="entry name" value="Acetyl-CoA synthetase-like"/>
    <property type="match status" value="1"/>
</dbReference>
<evidence type="ECO:0000313" key="3">
    <source>
        <dbReference type="EMBL" id="KJV06746.1"/>
    </source>
</evidence>
<dbReference type="GO" id="GO:0031956">
    <property type="term" value="F:medium-chain fatty acid-CoA ligase activity"/>
    <property type="evidence" value="ECO:0007669"/>
    <property type="project" value="TreeGrafter"/>
</dbReference>
<dbReference type="GO" id="GO:0006631">
    <property type="term" value="P:fatty acid metabolic process"/>
    <property type="evidence" value="ECO:0007669"/>
    <property type="project" value="TreeGrafter"/>
</dbReference>
<evidence type="ECO:0000256" key="1">
    <source>
        <dbReference type="ARBA" id="ARBA00006432"/>
    </source>
</evidence>
<protein>
    <recommendedName>
        <fullName evidence="2">AMP-dependent synthetase/ligase domain-containing protein</fullName>
    </recommendedName>
</protein>
<dbReference type="Proteomes" id="UP000033684">
    <property type="component" value="Unassembled WGS sequence"/>
</dbReference>
<dbReference type="Gene3D" id="3.40.50.12780">
    <property type="entry name" value="N-terminal domain of ligase-like"/>
    <property type="match status" value="1"/>
</dbReference>
<keyword evidence="4" id="KW-1185">Reference proteome</keyword>
<dbReference type="PANTHER" id="PTHR43201:SF8">
    <property type="entry name" value="ACYL-COA SYNTHETASE FAMILY MEMBER 3"/>
    <property type="match status" value="1"/>
</dbReference>
<reference evidence="4" key="1">
    <citation type="submission" date="2015-03" db="EMBL/GenBank/DDBJ databases">
        <title>Draft genome sequence of a novel methanotroph (Sn10-6) isolated from flooded ricefield rhizosphere in India.</title>
        <authorList>
            <person name="Pandit P.S."/>
            <person name="Pore S.D."/>
            <person name="Arora P."/>
            <person name="Kapse N.G."/>
            <person name="Dhakephalkar P.K."/>
            <person name="Rahalkar M.C."/>
        </authorList>
    </citation>
    <scope>NUCLEOTIDE SEQUENCE [LARGE SCALE GENOMIC DNA]</scope>
    <source>
        <strain evidence="4">Sn10-6</strain>
    </source>
</reference>
<evidence type="ECO:0000313" key="4">
    <source>
        <dbReference type="Proteomes" id="UP000033684"/>
    </source>
</evidence>
<dbReference type="InterPro" id="IPR020845">
    <property type="entry name" value="AMP-binding_CS"/>
</dbReference>
<comment type="caution">
    <text evidence="3">The sequence shown here is derived from an EMBL/GenBank/DDBJ whole genome shotgun (WGS) entry which is preliminary data.</text>
</comment>
<dbReference type="PROSITE" id="PS00455">
    <property type="entry name" value="AMP_BINDING"/>
    <property type="match status" value="1"/>
</dbReference>
<comment type="similarity">
    <text evidence="1">Belongs to the ATP-dependent AMP-binding enzyme family.</text>
</comment>
<dbReference type="InterPro" id="IPR000873">
    <property type="entry name" value="AMP-dep_synth/lig_dom"/>
</dbReference>
<dbReference type="PROSITE" id="PS51257">
    <property type="entry name" value="PROKAR_LIPOPROTEIN"/>
    <property type="match status" value="1"/>
</dbReference>
<dbReference type="Pfam" id="PF00501">
    <property type="entry name" value="AMP-binding"/>
    <property type="match status" value="1"/>
</dbReference>
<name>A0A0F3IJ34_9GAMM</name>
<feature type="domain" description="AMP-dependent synthetase/ligase" evidence="2">
    <location>
        <begin position="2"/>
        <end position="142"/>
    </location>
</feature>
<dbReference type="AlphaFoldDB" id="A0A0F3IJ34"/>
<dbReference type="EMBL" id="LAJX01000090">
    <property type="protein sequence ID" value="KJV06746.1"/>
    <property type="molecule type" value="Genomic_DNA"/>
</dbReference>
<sequence>MGRNSASFVIAMLAGFACGAVVVPLSHQLKPAEIAQIVDNTGVQAILDDTFGVNPWMGQAMMLELLQQPLRLTFTEIPAHAQLAQLADAAFIRYTSGTTGASKGVVLTHASILARVDNACRALRLTSADAVLWVLPMAFSLPRQYPGLFAFGYAHYHQQRLIC</sequence>
<organism evidence="3 4">
    <name type="scientific">Methylocucumis oryzae</name>
    <dbReference type="NCBI Taxonomy" id="1632867"/>
    <lineage>
        <taxon>Bacteria</taxon>
        <taxon>Pseudomonadati</taxon>
        <taxon>Pseudomonadota</taxon>
        <taxon>Gammaproteobacteria</taxon>
        <taxon>Methylococcales</taxon>
        <taxon>Methylococcaceae</taxon>
        <taxon>Methylocucumis</taxon>
    </lineage>
</organism>
<dbReference type="PANTHER" id="PTHR43201">
    <property type="entry name" value="ACYL-COA SYNTHETASE"/>
    <property type="match status" value="1"/>
</dbReference>
<dbReference type="OrthoDB" id="9803968at2"/>
<accession>A0A0F3IJ34</accession>